<reference evidence="7 8" key="1">
    <citation type="journal article" date="2016" name="Proc. Natl. Acad. Sci. U.S.A.">
        <title>Comparative genomics of biotechnologically important yeasts.</title>
        <authorList>
            <person name="Riley R."/>
            <person name="Haridas S."/>
            <person name="Wolfe K.H."/>
            <person name="Lopes M.R."/>
            <person name="Hittinger C.T."/>
            <person name="Goeker M."/>
            <person name="Salamov A.A."/>
            <person name="Wisecaver J.H."/>
            <person name="Long T.M."/>
            <person name="Calvey C.H."/>
            <person name="Aerts A.L."/>
            <person name="Barry K.W."/>
            <person name="Choi C."/>
            <person name="Clum A."/>
            <person name="Coughlan A.Y."/>
            <person name="Deshpande S."/>
            <person name="Douglass A.P."/>
            <person name="Hanson S.J."/>
            <person name="Klenk H.-P."/>
            <person name="LaButti K.M."/>
            <person name="Lapidus A."/>
            <person name="Lindquist E.A."/>
            <person name="Lipzen A.M."/>
            <person name="Meier-Kolthoff J.P."/>
            <person name="Ohm R.A."/>
            <person name="Otillar R.P."/>
            <person name="Pangilinan J.L."/>
            <person name="Peng Y."/>
            <person name="Rokas A."/>
            <person name="Rosa C.A."/>
            <person name="Scheuner C."/>
            <person name="Sibirny A.A."/>
            <person name="Slot J.C."/>
            <person name="Stielow J.B."/>
            <person name="Sun H."/>
            <person name="Kurtzman C.P."/>
            <person name="Blackwell M."/>
            <person name="Grigoriev I.V."/>
            <person name="Jeffries T.W."/>
        </authorList>
    </citation>
    <scope>NUCLEOTIDE SEQUENCE [LARGE SCALE GENOMIC DNA]</scope>
    <source>
        <strain evidence="7 8">DSM 6958</strain>
    </source>
</reference>
<evidence type="ECO:0000256" key="1">
    <source>
        <dbReference type="ARBA" id="ARBA00004127"/>
    </source>
</evidence>
<dbReference type="Pfam" id="PF10270">
    <property type="entry name" value="MMgT"/>
    <property type="match status" value="1"/>
</dbReference>
<feature type="transmembrane region" description="Helical" evidence="6">
    <location>
        <begin position="52"/>
        <end position="72"/>
    </location>
</feature>
<dbReference type="GO" id="GO:0034975">
    <property type="term" value="P:protein folding in endoplasmic reticulum"/>
    <property type="evidence" value="ECO:0007669"/>
    <property type="project" value="TreeGrafter"/>
</dbReference>
<accession>A0A1E3PK04</accession>
<proteinExistence type="inferred from homology"/>
<organism evidence="7 8">
    <name type="scientific">Nadsonia fulvescens var. elongata DSM 6958</name>
    <dbReference type="NCBI Taxonomy" id="857566"/>
    <lineage>
        <taxon>Eukaryota</taxon>
        <taxon>Fungi</taxon>
        <taxon>Dikarya</taxon>
        <taxon>Ascomycota</taxon>
        <taxon>Saccharomycotina</taxon>
        <taxon>Dipodascomycetes</taxon>
        <taxon>Dipodascales</taxon>
        <taxon>Dipodascales incertae sedis</taxon>
        <taxon>Nadsonia</taxon>
    </lineage>
</organism>
<keyword evidence="5 6" id="KW-0472">Membrane</keyword>
<evidence type="ECO:0000256" key="5">
    <source>
        <dbReference type="ARBA" id="ARBA00023136"/>
    </source>
</evidence>
<evidence type="ECO:0000313" key="7">
    <source>
        <dbReference type="EMBL" id="ODQ65534.1"/>
    </source>
</evidence>
<evidence type="ECO:0000256" key="2">
    <source>
        <dbReference type="ARBA" id="ARBA00006109"/>
    </source>
</evidence>
<dbReference type="PANTHER" id="PTHR28144">
    <property type="entry name" value="ER MEMBRANE PROTEIN COMPLEX SUBUNIT 5"/>
    <property type="match status" value="1"/>
</dbReference>
<dbReference type="InterPro" id="IPR018937">
    <property type="entry name" value="MMgT"/>
</dbReference>
<keyword evidence="8" id="KW-1185">Reference proteome</keyword>
<sequence>MYLVGSIELIISLLLLLHSGYSVYEFSHFIKYLSNRSGDISLFEKKGIPLDIKIEVIIAVLLSCIGATLLTLGRLTSIKFADAIVQKEKSGNGPYVFLERRPAFANLVEKRNEVMKWKQNLQEKKTT</sequence>
<name>A0A1E3PK04_9ASCO</name>
<dbReference type="GO" id="GO:0072546">
    <property type="term" value="C:EMC complex"/>
    <property type="evidence" value="ECO:0007669"/>
    <property type="project" value="TreeGrafter"/>
</dbReference>
<keyword evidence="3 6" id="KW-0812">Transmembrane</keyword>
<dbReference type="STRING" id="857566.A0A1E3PK04"/>
<evidence type="ECO:0008006" key="9">
    <source>
        <dbReference type="Google" id="ProtNLM"/>
    </source>
</evidence>
<comment type="similarity">
    <text evidence="2">Belongs to the membrane magnesium transporter (TC 1.A.67) family.</text>
</comment>
<dbReference type="AlphaFoldDB" id="A0A1E3PK04"/>
<dbReference type="Proteomes" id="UP000095009">
    <property type="component" value="Unassembled WGS sequence"/>
</dbReference>
<dbReference type="InterPro" id="IPR053279">
    <property type="entry name" value="EMC_subunit"/>
</dbReference>
<keyword evidence="4 6" id="KW-1133">Transmembrane helix</keyword>
<protein>
    <recommendedName>
        <fullName evidence="9">Membrane magnesium transporter</fullName>
    </recommendedName>
</protein>
<evidence type="ECO:0000256" key="3">
    <source>
        <dbReference type="ARBA" id="ARBA00022692"/>
    </source>
</evidence>
<gene>
    <name evidence="7" type="ORF">NADFUDRAFT_50817</name>
</gene>
<dbReference type="OrthoDB" id="44756at2759"/>
<dbReference type="EMBL" id="KV454409">
    <property type="protein sequence ID" value="ODQ65534.1"/>
    <property type="molecule type" value="Genomic_DNA"/>
</dbReference>
<comment type="subcellular location">
    <subcellularLocation>
        <location evidence="1">Endomembrane system</location>
        <topology evidence="1">Multi-pass membrane protein</topology>
    </subcellularLocation>
</comment>
<evidence type="ECO:0000256" key="6">
    <source>
        <dbReference type="SAM" id="Phobius"/>
    </source>
</evidence>
<dbReference type="PANTHER" id="PTHR28144:SF1">
    <property type="entry name" value="ER MEMBRANE PROTEIN COMPLEX SUBUNIT 5"/>
    <property type="match status" value="1"/>
</dbReference>
<evidence type="ECO:0000256" key="4">
    <source>
        <dbReference type="ARBA" id="ARBA00022989"/>
    </source>
</evidence>
<evidence type="ECO:0000313" key="8">
    <source>
        <dbReference type="Proteomes" id="UP000095009"/>
    </source>
</evidence>